<dbReference type="Pfam" id="PF03937">
    <property type="entry name" value="Sdh5"/>
    <property type="match status" value="1"/>
</dbReference>
<dbReference type="InterPro" id="IPR005631">
    <property type="entry name" value="SDH"/>
</dbReference>
<dbReference type="InterPro" id="IPR036714">
    <property type="entry name" value="SDH_sf"/>
</dbReference>
<dbReference type="GO" id="GO:0005737">
    <property type="term" value="C:cytoplasm"/>
    <property type="evidence" value="ECO:0007669"/>
    <property type="project" value="UniProtKB-SubCell"/>
</dbReference>
<accession>A0A1S8CV47</accession>
<evidence type="ECO:0000313" key="7">
    <source>
        <dbReference type="Proteomes" id="UP000192132"/>
    </source>
</evidence>
<evidence type="ECO:0000256" key="4">
    <source>
        <dbReference type="ARBA" id="ARBA00022490"/>
    </source>
</evidence>
<reference evidence="6 7" key="1">
    <citation type="submission" date="2016-10" db="EMBL/GenBank/DDBJ databases">
        <title>Draft Genome sequence of Alkanindiges sp. strain H1.</title>
        <authorList>
            <person name="Subhash Y."/>
            <person name="Lee S."/>
        </authorList>
    </citation>
    <scope>NUCLEOTIDE SEQUENCE [LARGE SCALE GENOMIC DNA]</scope>
    <source>
        <strain evidence="6 7">H1</strain>
    </source>
</reference>
<gene>
    <name evidence="6" type="ORF">BKE30_05265</name>
</gene>
<evidence type="ECO:0000256" key="1">
    <source>
        <dbReference type="ARBA" id="ARBA00004496"/>
    </source>
</evidence>
<dbReference type="RefSeq" id="WP_076877578.1">
    <property type="nucleotide sequence ID" value="NZ_MLCN01000013.1"/>
</dbReference>
<evidence type="ECO:0000313" key="6">
    <source>
        <dbReference type="EMBL" id="ONG41191.1"/>
    </source>
</evidence>
<dbReference type="PANTHER" id="PTHR39585:SF1">
    <property type="entry name" value="FAD ASSEMBLY FACTOR SDHE"/>
    <property type="match status" value="1"/>
</dbReference>
<comment type="caution">
    <text evidence="6">The sequence shown here is derived from an EMBL/GenBank/DDBJ whole genome shotgun (WGS) entry which is preliminary data.</text>
</comment>
<dbReference type="GO" id="GO:0006105">
    <property type="term" value="P:succinate metabolic process"/>
    <property type="evidence" value="ECO:0007669"/>
    <property type="project" value="TreeGrafter"/>
</dbReference>
<dbReference type="EMBL" id="MLCN01000013">
    <property type="protein sequence ID" value="ONG41191.1"/>
    <property type="molecule type" value="Genomic_DNA"/>
</dbReference>
<dbReference type="AlphaFoldDB" id="A0A1S8CV47"/>
<dbReference type="STRING" id="1907941.BKE30_05265"/>
<keyword evidence="7" id="KW-1185">Reference proteome</keyword>
<dbReference type="Gene3D" id="1.10.150.250">
    <property type="entry name" value="Flavinator of succinate dehydrogenase"/>
    <property type="match status" value="1"/>
</dbReference>
<sequence length="84" mass="10039">MSDEISLHDRKVIYRARRGLKELDIYFDPYVRQHYLTAPEAEKQAFALLIEQEDPDLLDWFMAVSEPEQPELVRIIEKLKNLLH</sequence>
<dbReference type="SUPFAM" id="SSF109910">
    <property type="entry name" value="YgfY-like"/>
    <property type="match status" value="1"/>
</dbReference>
<comment type="subcellular location">
    <subcellularLocation>
        <location evidence="1">Cytoplasm</location>
    </subcellularLocation>
</comment>
<evidence type="ECO:0000256" key="3">
    <source>
        <dbReference type="ARBA" id="ARBA00019418"/>
    </source>
</evidence>
<dbReference type="Proteomes" id="UP000192132">
    <property type="component" value="Unassembled WGS sequence"/>
</dbReference>
<dbReference type="PANTHER" id="PTHR39585">
    <property type="entry name" value="FAD ASSEMBLY FACTOR SDHE"/>
    <property type="match status" value="1"/>
</dbReference>
<proteinExistence type="inferred from homology"/>
<protein>
    <recommendedName>
        <fullName evidence="3">FAD assembly factor SdhE</fullName>
    </recommendedName>
</protein>
<evidence type="ECO:0000256" key="5">
    <source>
        <dbReference type="ARBA" id="ARBA00023186"/>
    </source>
</evidence>
<dbReference type="InterPro" id="IPR050531">
    <property type="entry name" value="SdhE_FAD_assembly_factor"/>
</dbReference>
<name>A0A1S8CV47_9GAMM</name>
<keyword evidence="5" id="KW-0143">Chaperone</keyword>
<evidence type="ECO:0000256" key="2">
    <source>
        <dbReference type="ARBA" id="ARBA00008571"/>
    </source>
</evidence>
<organism evidence="6 7">
    <name type="scientific">Alkanindiges hydrocarboniclasticus</name>
    <dbReference type="NCBI Taxonomy" id="1907941"/>
    <lineage>
        <taxon>Bacteria</taxon>
        <taxon>Pseudomonadati</taxon>
        <taxon>Pseudomonadota</taxon>
        <taxon>Gammaproteobacteria</taxon>
        <taxon>Moraxellales</taxon>
        <taxon>Moraxellaceae</taxon>
        <taxon>Alkanindiges</taxon>
    </lineage>
</organism>
<comment type="similarity">
    <text evidence="2">Belongs to the SdhE FAD assembly factor family.</text>
</comment>
<keyword evidence="4" id="KW-0963">Cytoplasm</keyword>
<dbReference type="OrthoDB" id="9180899at2"/>